<evidence type="ECO:0000259" key="6">
    <source>
        <dbReference type="PROSITE" id="PS50056"/>
    </source>
</evidence>
<organism evidence="7">
    <name type="scientific">Psilocybe cubensis</name>
    <name type="common">Psychedelic mushroom</name>
    <name type="synonym">Stropharia cubensis</name>
    <dbReference type="NCBI Taxonomy" id="181762"/>
    <lineage>
        <taxon>Eukaryota</taxon>
        <taxon>Fungi</taxon>
        <taxon>Dikarya</taxon>
        <taxon>Basidiomycota</taxon>
        <taxon>Agaricomycotina</taxon>
        <taxon>Agaricomycetes</taxon>
        <taxon>Agaricomycetidae</taxon>
        <taxon>Agaricales</taxon>
        <taxon>Agaricineae</taxon>
        <taxon>Strophariaceae</taxon>
        <taxon>Psilocybe</taxon>
    </lineage>
</organism>
<dbReference type="GO" id="GO:0017017">
    <property type="term" value="F:MAP kinase tyrosine/serine/threonine phosphatase activity"/>
    <property type="evidence" value="ECO:0007669"/>
    <property type="project" value="TreeGrafter"/>
</dbReference>
<protein>
    <recommendedName>
        <fullName evidence="2">protein-tyrosine-phosphatase</fullName>
        <ecNumber evidence="2">3.1.3.48</ecNumber>
    </recommendedName>
</protein>
<evidence type="ECO:0000256" key="2">
    <source>
        <dbReference type="ARBA" id="ARBA00013064"/>
    </source>
</evidence>
<dbReference type="CDD" id="cd14498">
    <property type="entry name" value="DSP"/>
    <property type="match status" value="1"/>
</dbReference>
<dbReference type="PROSITE" id="PS50054">
    <property type="entry name" value="TYR_PHOSPHATASE_DUAL"/>
    <property type="match status" value="1"/>
</dbReference>
<feature type="domain" description="Tyrosine specific protein phosphatases" evidence="6">
    <location>
        <begin position="92"/>
        <end position="152"/>
    </location>
</feature>
<dbReference type="PANTHER" id="PTHR10159">
    <property type="entry name" value="DUAL SPECIFICITY PROTEIN PHOSPHATASE"/>
    <property type="match status" value="1"/>
</dbReference>
<dbReference type="InterPro" id="IPR000387">
    <property type="entry name" value="Tyr_Pase_dom"/>
</dbReference>
<dbReference type="AlphaFoldDB" id="A0A8H8CIS1"/>
<dbReference type="EC" id="3.1.3.48" evidence="2"/>
<evidence type="ECO:0000313" key="7">
    <source>
        <dbReference type="EMBL" id="KAG5166520.1"/>
    </source>
</evidence>
<evidence type="ECO:0000256" key="3">
    <source>
        <dbReference type="ARBA" id="ARBA00022801"/>
    </source>
</evidence>
<dbReference type="InterPro" id="IPR000340">
    <property type="entry name" value="Dual-sp_phosphatase_cat-dom"/>
</dbReference>
<dbReference type="FunFam" id="3.90.190.10:FF:000157">
    <property type="entry name" value="Protein-tyrosine phosphatase"/>
    <property type="match status" value="1"/>
</dbReference>
<dbReference type="PROSITE" id="PS50056">
    <property type="entry name" value="TYR_PHOSPHATASE_2"/>
    <property type="match status" value="1"/>
</dbReference>
<dbReference type="GO" id="GO:0008330">
    <property type="term" value="F:protein tyrosine/threonine phosphatase activity"/>
    <property type="evidence" value="ECO:0007669"/>
    <property type="project" value="TreeGrafter"/>
</dbReference>
<evidence type="ECO:0000256" key="1">
    <source>
        <dbReference type="ARBA" id="ARBA00008601"/>
    </source>
</evidence>
<dbReference type="OrthoDB" id="2017893at2759"/>
<proteinExistence type="inferred from homology"/>
<dbReference type="GO" id="GO:0033550">
    <property type="term" value="F:MAP kinase tyrosine phosphatase activity"/>
    <property type="evidence" value="ECO:0007669"/>
    <property type="project" value="TreeGrafter"/>
</dbReference>
<comment type="similarity">
    <text evidence="1">Belongs to the protein-tyrosine phosphatase family. Non-receptor class dual specificity subfamily.</text>
</comment>
<dbReference type="InterPro" id="IPR016130">
    <property type="entry name" value="Tyr_Pase_AS"/>
</dbReference>
<dbReference type="GO" id="GO:0005737">
    <property type="term" value="C:cytoplasm"/>
    <property type="evidence" value="ECO:0007669"/>
    <property type="project" value="TreeGrafter"/>
</dbReference>
<dbReference type="Gene3D" id="3.90.190.10">
    <property type="entry name" value="Protein tyrosine phosphatase superfamily"/>
    <property type="match status" value="1"/>
</dbReference>
<dbReference type="SMART" id="SM00195">
    <property type="entry name" value="DSPc"/>
    <property type="match status" value="1"/>
</dbReference>
<keyword evidence="4" id="KW-0904">Protein phosphatase</keyword>
<evidence type="ECO:0000256" key="4">
    <source>
        <dbReference type="ARBA" id="ARBA00022912"/>
    </source>
</evidence>
<sequence>MLSFPAANWQKALGSTSALGKNLKYGRVASPIIPGRLYLSDLYTATDEEKIRELGITHIITVMEYKPALPDFIEEGKRMHIPIADSSQSDILQYLDATTNFIKRALEENEMNKVLVHCFQGISRSATVVCAYLVATTSMTAESSITHVQSLRGIVSPNDGFRRQLNQYGDQYVKLKAKPKPNQAITEDVLKFGGGIAARIRRLKGIDTAEKSP</sequence>
<evidence type="ECO:0000259" key="5">
    <source>
        <dbReference type="PROSITE" id="PS50054"/>
    </source>
</evidence>
<dbReference type="PANTHER" id="PTHR10159:SF511">
    <property type="entry name" value="DUAL SPECIFICITY PROTEIN PHOSPHATASE 1"/>
    <property type="match status" value="1"/>
</dbReference>
<accession>A0A8H8CIS1</accession>
<gene>
    <name evidence="7" type="ORF">JR316_008609</name>
</gene>
<dbReference type="SUPFAM" id="SSF52799">
    <property type="entry name" value="(Phosphotyrosine protein) phosphatases II"/>
    <property type="match status" value="1"/>
</dbReference>
<dbReference type="PROSITE" id="PS00383">
    <property type="entry name" value="TYR_PHOSPHATASE_1"/>
    <property type="match status" value="1"/>
</dbReference>
<dbReference type="InterPro" id="IPR020422">
    <property type="entry name" value="TYR_PHOSPHATASE_DUAL_dom"/>
</dbReference>
<dbReference type="EMBL" id="JAFIQS010000008">
    <property type="protein sequence ID" value="KAG5166520.1"/>
    <property type="molecule type" value="Genomic_DNA"/>
</dbReference>
<feature type="domain" description="Tyrosine-protein phosphatase" evidence="5">
    <location>
        <begin position="28"/>
        <end position="174"/>
    </location>
</feature>
<dbReference type="InterPro" id="IPR029021">
    <property type="entry name" value="Prot-tyrosine_phosphatase-like"/>
</dbReference>
<name>A0A8H8CIS1_PSICU</name>
<dbReference type="GO" id="GO:0043409">
    <property type="term" value="P:negative regulation of MAPK cascade"/>
    <property type="evidence" value="ECO:0007669"/>
    <property type="project" value="TreeGrafter"/>
</dbReference>
<keyword evidence="3" id="KW-0378">Hydrolase</keyword>
<reference evidence="7" key="1">
    <citation type="submission" date="2021-02" db="EMBL/GenBank/DDBJ databases">
        <title>Psilocybe cubensis genome.</title>
        <authorList>
            <person name="Mckernan K.J."/>
            <person name="Crawford S."/>
            <person name="Trippe A."/>
            <person name="Kane L.T."/>
            <person name="Mclaughlin S."/>
        </authorList>
    </citation>
    <scope>NUCLEOTIDE SEQUENCE [LARGE SCALE GENOMIC DNA]</scope>
    <source>
        <strain evidence="7">MGC-MH-2018</strain>
    </source>
</reference>
<comment type="caution">
    <text evidence="7">The sequence shown here is derived from an EMBL/GenBank/DDBJ whole genome shotgun (WGS) entry which is preliminary data.</text>
</comment>
<dbReference type="Pfam" id="PF00782">
    <property type="entry name" value="DSPc"/>
    <property type="match status" value="1"/>
</dbReference>